<keyword evidence="4 8" id="KW-0732">Signal</keyword>
<protein>
    <recommendedName>
        <fullName evidence="3">protein disulfide-isomerase</fullName>
        <ecNumber evidence="3">5.3.4.1</ecNumber>
    </recommendedName>
</protein>
<dbReference type="STRING" id="45357.A0A2V1AXK6"/>
<evidence type="ECO:0000256" key="1">
    <source>
        <dbReference type="ARBA" id="ARBA00001182"/>
    </source>
</evidence>
<evidence type="ECO:0000256" key="2">
    <source>
        <dbReference type="ARBA" id="ARBA00006347"/>
    </source>
</evidence>
<dbReference type="PANTHER" id="PTHR45672:SF3">
    <property type="entry name" value="THIOREDOXIN DOMAIN-CONTAINING PROTEIN 5"/>
    <property type="match status" value="1"/>
</dbReference>
<dbReference type="InterPro" id="IPR036356">
    <property type="entry name" value="ERp29_C_sf"/>
</dbReference>
<evidence type="ECO:0000256" key="6">
    <source>
        <dbReference type="ARBA" id="ARBA00023235"/>
    </source>
</evidence>
<dbReference type="EC" id="5.3.4.1" evidence="3"/>
<gene>
    <name evidence="10" type="ORF">CXQ85_005147</name>
</gene>
<sequence length="372" mass="41924">MKNMILFQFFIAVVAASQVLQGDDKNFDDLVLKSNKTTLVDFYADWCRHCKNLMPTISGIADQFAEIEEIQIMKVNGDKNGKKLSKRYKIQGYPTLLLFSPNHTDPITYEGIRDQTSISNFIHLVSGHHARQDSLYGYEKDEQSVLKVLDGNLGDYETRGKTTFALVQLKNDYSSALSIAWNNVAEYSSPHKSNRKFIELQLSDTKKFLSDFAVKDLPAVVVLDGISGTKLIHDVGIKADYLSSLVNGYQDRKVNGEIVPDRSAGRILSYDRRIRFTDSKHGQNLLDDIAAAIEEKTSLTSENGAADDLRMHLFYQKMVKKILSGKESWLKDEAVRLEAMTGNNKGSINEKDLLFARKRTNVLKATIAGRRI</sequence>
<keyword evidence="7" id="KW-0676">Redox-active center</keyword>
<dbReference type="EMBL" id="PKFO01000008">
    <property type="protein sequence ID" value="PVH22575.1"/>
    <property type="molecule type" value="Genomic_DNA"/>
</dbReference>
<evidence type="ECO:0000313" key="11">
    <source>
        <dbReference type="Proteomes" id="UP000244309"/>
    </source>
</evidence>
<dbReference type="InterPro" id="IPR013766">
    <property type="entry name" value="Thioredoxin_domain"/>
</dbReference>
<dbReference type="InterPro" id="IPR036249">
    <property type="entry name" value="Thioredoxin-like_sf"/>
</dbReference>
<evidence type="ECO:0000256" key="8">
    <source>
        <dbReference type="SAM" id="SignalP"/>
    </source>
</evidence>
<keyword evidence="6 10" id="KW-0413">Isomerase</keyword>
<feature type="chain" id="PRO_5016005543" description="protein disulfide-isomerase" evidence="8">
    <location>
        <begin position="17"/>
        <end position="372"/>
    </location>
</feature>
<dbReference type="RefSeq" id="XP_025343515.1">
    <property type="nucleotide sequence ID" value="XM_025488748.1"/>
</dbReference>
<keyword evidence="11" id="KW-1185">Reference proteome</keyword>
<dbReference type="GeneID" id="37010477"/>
<dbReference type="GO" id="GO:0005783">
    <property type="term" value="C:endoplasmic reticulum"/>
    <property type="evidence" value="ECO:0007669"/>
    <property type="project" value="InterPro"/>
</dbReference>
<evidence type="ECO:0000256" key="7">
    <source>
        <dbReference type="ARBA" id="ARBA00023284"/>
    </source>
</evidence>
<comment type="similarity">
    <text evidence="2">Belongs to the protein disulfide isomerase family.</text>
</comment>
<dbReference type="PRINTS" id="PR00421">
    <property type="entry name" value="THIOREDOXIN"/>
</dbReference>
<evidence type="ECO:0000313" key="10">
    <source>
        <dbReference type="EMBL" id="PVH22575.1"/>
    </source>
</evidence>
<comment type="caution">
    <text evidence="10">The sequence shown here is derived from an EMBL/GenBank/DDBJ whole genome shotgun (WGS) entry which is preliminary data.</text>
</comment>
<dbReference type="SUPFAM" id="SSF47933">
    <property type="entry name" value="ERP29 C domain-like"/>
    <property type="match status" value="1"/>
</dbReference>
<name>A0A2V1AXK6_9ASCO</name>
<dbReference type="InterPro" id="IPR011679">
    <property type="entry name" value="ERp29_C"/>
</dbReference>
<evidence type="ECO:0000256" key="5">
    <source>
        <dbReference type="ARBA" id="ARBA00023157"/>
    </source>
</evidence>
<dbReference type="Pfam" id="PF00085">
    <property type="entry name" value="Thioredoxin"/>
    <property type="match status" value="1"/>
</dbReference>
<dbReference type="OrthoDB" id="10264505at2759"/>
<dbReference type="PANTHER" id="PTHR45672">
    <property type="entry name" value="PROTEIN DISULFIDE-ISOMERASE C17H9.14C-RELATED"/>
    <property type="match status" value="1"/>
</dbReference>
<comment type="catalytic activity">
    <reaction evidence="1">
        <text>Catalyzes the rearrangement of -S-S- bonds in proteins.</text>
        <dbReference type="EC" id="5.3.4.1"/>
    </reaction>
</comment>
<evidence type="ECO:0000256" key="3">
    <source>
        <dbReference type="ARBA" id="ARBA00012723"/>
    </source>
</evidence>
<feature type="domain" description="Thioredoxin" evidence="9">
    <location>
        <begin position="5"/>
        <end position="154"/>
    </location>
</feature>
<feature type="signal peptide" evidence="8">
    <location>
        <begin position="1"/>
        <end position="16"/>
    </location>
</feature>
<organism evidence="10 11">
    <name type="scientific">Candidozyma haemuli</name>
    <dbReference type="NCBI Taxonomy" id="45357"/>
    <lineage>
        <taxon>Eukaryota</taxon>
        <taxon>Fungi</taxon>
        <taxon>Dikarya</taxon>
        <taxon>Ascomycota</taxon>
        <taxon>Saccharomycotina</taxon>
        <taxon>Pichiomycetes</taxon>
        <taxon>Metschnikowiaceae</taxon>
        <taxon>Candidozyma</taxon>
    </lineage>
</organism>
<dbReference type="InterPro" id="IPR051063">
    <property type="entry name" value="PDI"/>
</dbReference>
<dbReference type="Gene3D" id="3.40.30.10">
    <property type="entry name" value="Glutaredoxin"/>
    <property type="match status" value="1"/>
</dbReference>
<evidence type="ECO:0000259" key="9">
    <source>
        <dbReference type="PROSITE" id="PS51352"/>
    </source>
</evidence>
<accession>A0A2V1AXK6</accession>
<proteinExistence type="inferred from homology"/>
<dbReference type="Proteomes" id="UP000244309">
    <property type="component" value="Unassembled WGS sequence"/>
</dbReference>
<dbReference type="PROSITE" id="PS51352">
    <property type="entry name" value="THIOREDOXIN_2"/>
    <property type="match status" value="1"/>
</dbReference>
<reference evidence="10 11" key="1">
    <citation type="submission" date="2017-12" db="EMBL/GenBank/DDBJ databases">
        <title>Genome Sequence of a Multidrug-Resistant Candida haemulonii Isolate from a Patient with Chronic Leg Ulcers in Israel.</title>
        <authorList>
            <person name="Chow N.A."/>
            <person name="Gade L."/>
            <person name="Batra D."/>
            <person name="Rowe L.A."/>
            <person name="Ben-Ami R."/>
            <person name="Loparev V.N."/>
            <person name="Litvintseva A.P."/>
        </authorList>
    </citation>
    <scope>NUCLEOTIDE SEQUENCE [LARGE SCALE GENOMIC DNA]</scope>
    <source>
        <strain evidence="10 11">B11899</strain>
    </source>
</reference>
<dbReference type="SUPFAM" id="SSF52833">
    <property type="entry name" value="Thioredoxin-like"/>
    <property type="match status" value="1"/>
</dbReference>
<dbReference type="VEuPathDB" id="FungiDB:CXQ85_005147"/>
<dbReference type="Gene3D" id="1.20.1150.12">
    <property type="entry name" value="Endoplasmic reticulum resident protein 29, C-terminal domain"/>
    <property type="match status" value="1"/>
</dbReference>
<evidence type="ECO:0000256" key="4">
    <source>
        <dbReference type="ARBA" id="ARBA00022729"/>
    </source>
</evidence>
<dbReference type="AlphaFoldDB" id="A0A2V1AXK6"/>
<dbReference type="GO" id="GO:0006457">
    <property type="term" value="P:protein folding"/>
    <property type="evidence" value="ECO:0007669"/>
    <property type="project" value="TreeGrafter"/>
</dbReference>
<keyword evidence="5" id="KW-1015">Disulfide bond</keyword>
<dbReference type="Pfam" id="PF07749">
    <property type="entry name" value="ERp29"/>
    <property type="match status" value="1"/>
</dbReference>
<dbReference type="GO" id="GO:0003756">
    <property type="term" value="F:protein disulfide isomerase activity"/>
    <property type="evidence" value="ECO:0007669"/>
    <property type="project" value="UniProtKB-EC"/>
</dbReference>